<feature type="signal peptide" evidence="1">
    <location>
        <begin position="1"/>
        <end position="23"/>
    </location>
</feature>
<evidence type="ECO:0000313" key="2">
    <source>
        <dbReference type="EMBL" id="EAY31000.1"/>
    </source>
</evidence>
<evidence type="ECO:0000313" key="3">
    <source>
        <dbReference type="Proteomes" id="UP000004095"/>
    </source>
</evidence>
<keyword evidence="1" id="KW-0732">Signal</keyword>
<dbReference type="RefSeq" id="WP_002694145.1">
    <property type="nucleotide sequence ID" value="NZ_AAWS01000004.1"/>
</dbReference>
<comment type="caution">
    <text evidence="2">The sequence shown here is derived from an EMBL/GenBank/DDBJ whole genome shotgun (WGS) entry which is preliminary data.</text>
</comment>
<organism evidence="2 3">
    <name type="scientific">Microscilla marina ATCC 23134</name>
    <dbReference type="NCBI Taxonomy" id="313606"/>
    <lineage>
        <taxon>Bacteria</taxon>
        <taxon>Pseudomonadati</taxon>
        <taxon>Bacteroidota</taxon>
        <taxon>Cytophagia</taxon>
        <taxon>Cytophagales</taxon>
        <taxon>Microscillaceae</taxon>
        <taxon>Microscilla</taxon>
    </lineage>
</organism>
<keyword evidence="3" id="KW-1185">Reference proteome</keyword>
<proteinExistence type="predicted"/>
<reference evidence="2 3" key="1">
    <citation type="submission" date="2007-01" db="EMBL/GenBank/DDBJ databases">
        <authorList>
            <person name="Haygood M."/>
            <person name="Podell S."/>
            <person name="Anderson C."/>
            <person name="Hopkinson B."/>
            <person name="Roe K."/>
            <person name="Barbeau K."/>
            <person name="Gaasterland T."/>
            <person name="Ferriera S."/>
            <person name="Johnson J."/>
            <person name="Kravitz S."/>
            <person name="Beeson K."/>
            <person name="Sutton G."/>
            <person name="Rogers Y.-H."/>
            <person name="Friedman R."/>
            <person name="Frazier M."/>
            <person name="Venter J.C."/>
        </authorList>
    </citation>
    <scope>NUCLEOTIDE SEQUENCE [LARGE SCALE GENOMIC DNA]</scope>
    <source>
        <strain evidence="2 3">ATCC 23134</strain>
    </source>
</reference>
<name>A1ZEP8_MICM2</name>
<accession>A1ZEP8</accession>
<dbReference type="Proteomes" id="UP000004095">
    <property type="component" value="Unassembled WGS sequence"/>
</dbReference>
<dbReference type="AlphaFoldDB" id="A1ZEP8"/>
<protein>
    <recommendedName>
        <fullName evidence="4">Lipoprotein</fullName>
    </recommendedName>
</protein>
<gene>
    <name evidence="2" type="ORF">M23134_07407</name>
</gene>
<sequence>MFKKKYIYLIIILSLCSTLKVKAQTNQSKLKTYLYAGKVGKLEARFTFVFDQSNPCALWKGSYYYVNHHPERLYRLSGHCGQAPCHPDKYDKSVLKQGLLIEEYTGNTLTARLFLCTKNPENLKDLAGHLTNTDKNGKSYSVNLKLIN</sequence>
<dbReference type="EMBL" id="AAWS01000004">
    <property type="protein sequence ID" value="EAY31000.1"/>
    <property type="molecule type" value="Genomic_DNA"/>
</dbReference>
<evidence type="ECO:0000256" key="1">
    <source>
        <dbReference type="SAM" id="SignalP"/>
    </source>
</evidence>
<evidence type="ECO:0008006" key="4">
    <source>
        <dbReference type="Google" id="ProtNLM"/>
    </source>
</evidence>
<feature type="chain" id="PRO_5002642123" description="Lipoprotein" evidence="1">
    <location>
        <begin position="24"/>
        <end position="148"/>
    </location>
</feature>